<evidence type="ECO:0000313" key="3">
    <source>
        <dbReference type="EMBL" id="SMY00495.1"/>
    </source>
</evidence>
<dbReference type="NCBIfam" id="NF041492">
    <property type="entry name" value="MobF"/>
    <property type="match status" value="1"/>
</dbReference>
<feature type="domain" description="TrwC relaxase" evidence="2">
    <location>
        <begin position="11"/>
        <end position="352"/>
    </location>
</feature>
<reference evidence="4" key="1">
    <citation type="submission" date="2017-03" db="EMBL/GenBank/DDBJ databases">
        <authorList>
            <person name="Monnet C."/>
        </authorList>
    </citation>
    <scope>NUCLEOTIDE SEQUENCE [LARGE SCALE GENOMIC DNA]</scope>
    <source>
        <strain evidence="4">ATCC 49514</strain>
    </source>
</reference>
<dbReference type="CDD" id="cd18809">
    <property type="entry name" value="SF1_C_RecD"/>
    <property type="match status" value="1"/>
</dbReference>
<feature type="region of interest" description="Disordered" evidence="1">
    <location>
        <begin position="1227"/>
        <end position="1258"/>
    </location>
</feature>
<sequence length="1258" mass="138160">MTVSISKMSINYYLEHAATGDGQSRDMTSYYTETKAPPGRWAGSGLSGLAGLEVGQEVTEHAARSIYEKQKDPVTDQPIGRPLMKTKSAPEGAVTPAGRPAKKEREGVAGFDLTFSPPKSVSALWALAGPELQGRLHAAHQKAVQESLSWLESNVVQSRAGHGGVAHVAVNGVIASAFDHWDSRAGDPQLHTHLVIANRVQRASDGHWVTLDSQALYKHVVAVSEMYNSLILDRLAADVGTVAESRSDLDVDIQQLIESAVSDETSTDHEPANRVELSGVPDQLIEEFSSRSITIEARADELINEYTETYGHRPTPREVLIIRQRATLENRPDKNTIEHTTLPEKMQWWRQRTHLAGLDPETVVRNAVGHHVRTVTSEMVTPDIIEQISQWTLTDASQRRTTFTRANVRASAERVLRLVRCATADDRHALVDHIVSTTLDKAVALTPTRSRLPEGPDNSVNLRDRSVFDHHVHSGVYTTDQVMSDEDHLISRVTATGAPSLTDHPEHVDVLENWRTDDGHSLSPDQFEASKHVLSSDAGISAIIGPAGTGKSTTMGAITDTWHSVHGEQSVIGLAPSAVAAGVLGDEIGVDTDNVAKWLFESVGDGAARRAERVHDYETRLSILDSRIFEVQPTNRHQLIKQREALQSKLAQDYATQAQYQFHENQLIIIDEASMVSTTNMAELSRQAEAAGAKMLIVGDPAQLEAVDAGGFLGHVERHLDHRTLDTIWRFKNDWEKTASLKLRSGDEVNDMAVVDEYAEQGRIHGSPDDEAADTAYTAWKSDRDAGLSSILIASDNDTVASLNQRAHTDLVESGDVDITNQVTLRADVQAGIGDILLARRNDRSIRDSSGSFVANGTRLTITDIRPDGSVRASVQTDEDGPAPTIVLDADYLASSVELGYATTAHRSQGVTVDTGHAVVTPKLSRELFYVAMTRGKHNNHAYVDIDNPEKPTPDDWSVEMTSATVDANGELVADPSVYIKSVVARSTAEKSAHEVRDAELGWANDVGRICHEMTYLNWAAKVSRTQHWLEMHTDDEQRDNIRNDPNWQRLITVDPARNLPDEPVPTDSAESIIERCQKPLSPPVAGAGRMIAAVTPHTDEQARLWEQSLHDLNDQVSARRAVLAKDTPEWFTQLSEQFAHHPRREDVINAAIVWRAVSDQTEEPTPFGTEPPKDDHLHPYWERLQSVINTPPESSAPVSPTPTVEPDITTIDRAAYIDDPTFAALDDCAHGTHKTPSARPVAPQPVSPTHNGPEREL</sequence>
<keyword evidence="4" id="KW-1185">Reference proteome</keyword>
<dbReference type="InterPro" id="IPR014862">
    <property type="entry name" value="TrwC"/>
</dbReference>
<evidence type="ECO:0000313" key="4">
    <source>
        <dbReference type="Proteomes" id="UP000234382"/>
    </source>
</evidence>
<evidence type="ECO:0000259" key="2">
    <source>
        <dbReference type="Pfam" id="PF08751"/>
    </source>
</evidence>
<evidence type="ECO:0000256" key="1">
    <source>
        <dbReference type="SAM" id="MobiDB-lite"/>
    </source>
</evidence>
<dbReference type="AlphaFoldDB" id="A0A2H1KL30"/>
<accession>A0A2H1KL30</accession>
<dbReference type="PANTHER" id="PTHR43788">
    <property type="entry name" value="DNA2/NAM7 HELICASE FAMILY MEMBER"/>
    <property type="match status" value="1"/>
</dbReference>
<protein>
    <submittedName>
        <fullName evidence="3">Conjugative relaxase domain-containing protein, TrwC/TraI family</fullName>
    </submittedName>
</protein>
<dbReference type="Pfam" id="PF13604">
    <property type="entry name" value="AAA_30"/>
    <property type="match status" value="1"/>
</dbReference>
<name>A0A2H1KL30_9MICO</name>
<gene>
    <name evidence="3" type="ORF">BI49514_03150</name>
</gene>
<dbReference type="Proteomes" id="UP000234382">
    <property type="component" value="Unassembled WGS sequence"/>
</dbReference>
<proteinExistence type="predicted"/>
<dbReference type="Gene3D" id="3.40.50.300">
    <property type="entry name" value="P-loop containing nucleotide triphosphate hydrolases"/>
    <property type="match status" value="2"/>
</dbReference>
<feature type="region of interest" description="Disordered" evidence="1">
    <location>
        <begin position="73"/>
        <end position="104"/>
    </location>
</feature>
<dbReference type="RefSeq" id="WP_101547405.1">
    <property type="nucleotide sequence ID" value="NZ_FXYX01000040.1"/>
</dbReference>
<dbReference type="InterPro" id="IPR027417">
    <property type="entry name" value="P-loop_NTPase"/>
</dbReference>
<dbReference type="SUPFAM" id="SSF52540">
    <property type="entry name" value="P-loop containing nucleoside triphosphate hydrolases"/>
    <property type="match status" value="2"/>
</dbReference>
<dbReference type="EMBL" id="FXYX01000040">
    <property type="protein sequence ID" value="SMY00495.1"/>
    <property type="molecule type" value="Genomic_DNA"/>
</dbReference>
<dbReference type="SUPFAM" id="SSF55464">
    <property type="entry name" value="Origin of replication-binding domain, RBD-like"/>
    <property type="match status" value="1"/>
</dbReference>
<dbReference type="InterPro" id="IPR050534">
    <property type="entry name" value="Coronavir_polyprotein_1ab"/>
</dbReference>
<organism evidence="3 4">
    <name type="scientific">Brevibacterium iodinum ATCC 49514</name>
    <dbReference type="NCBI Taxonomy" id="1255616"/>
    <lineage>
        <taxon>Bacteria</taxon>
        <taxon>Bacillati</taxon>
        <taxon>Actinomycetota</taxon>
        <taxon>Actinomycetes</taxon>
        <taxon>Micrococcales</taxon>
        <taxon>Brevibacteriaceae</taxon>
        <taxon>Brevibacterium</taxon>
    </lineage>
</organism>
<dbReference type="Pfam" id="PF08751">
    <property type="entry name" value="TrwC"/>
    <property type="match status" value="1"/>
</dbReference>